<organism evidence="1 2">
    <name type="scientific">Nocardioides euryhalodurans</name>
    <dbReference type="NCBI Taxonomy" id="2518370"/>
    <lineage>
        <taxon>Bacteria</taxon>
        <taxon>Bacillati</taxon>
        <taxon>Actinomycetota</taxon>
        <taxon>Actinomycetes</taxon>
        <taxon>Propionibacteriales</taxon>
        <taxon>Nocardioidaceae</taxon>
        <taxon>Nocardioides</taxon>
    </lineage>
</organism>
<dbReference type="KEGG" id="noy:EXE57_16830"/>
<dbReference type="RefSeq" id="WP_135079489.1">
    <property type="nucleotide sequence ID" value="NZ_CP038267.1"/>
</dbReference>
<name>A0A4P7GP67_9ACTN</name>
<accession>A0A4P7GP67</accession>
<dbReference type="EMBL" id="CP038267">
    <property type="protein sequence ID" value="QBR93754.1"/>
    <property type="molecule type" value="Genomic_DNA"/>
</dbReference>
<dbReference type="Proteomes" id="UP000294894">
    <property type="component" value="Chromosome"/>
</dbReference>
<evidence type="ECO:0000313" key="1">
    <source>
        <dbReference type="EMBL" id="QBR93754.1"/>
    </source>
</evidence>
<protein>
    <submittedName>
        <fullName evidence="1">Uncharacterized protein</fullName>
    </submittedName>
</protein>
<gene>
    <name evidence="1" type="ORF">EXE57_16830</name>
</gene>
<keyword evidence="2" id="KW-1185">Reference proteome</keyword>
<proteinExistence type="predicted"/>
<reference evidence="1 2" key="1">
    <citation type="submission" date="2019-03" db="EMBL/GenBank/DDBJ databases">
        <title>Three New Species of Nocardioides, Nocardioides euryhalodurans sp. nov., Nocardioides seonyuensis sp. nov. and Nocardioides eburneoflavus sp. nov., Iolated from Soil.</title>
        <authorList>
            <person name="Roh S.G."/>
            <person name="Lee C."/>
            <person name="Kim M.-K."/>
            <person name="Kim S.B."/>
        </authorList>
    </citation>
    <scope>NUCLEOTIDE SEQUENCE [LARGE SCALE GENOMIC DNA]</scope>
    <source>
        <strain evidence="1 2">MMS17-SY117</strain>
    </source>
</reference>
<evidence type="ECO:0000313" key="2">
    <source>
        <dbReference type="Proteomes" id="UP000294894"/>
    </source>
</evidence>
<sequence length="82" mass="9048">MSDPSPRFDYAAVELLIGLSGTWATDCGCMRVVDLQQDDIEDFMYEWAGGRYAVARNDDDTVIHQGPSAQDAIDEALHHNCG</sequence>
<dbReference type="AlphaFoldDB" id="A0A4P7GP67"/>